<organism evidence="1 2">
    <name type="scientific">Gluconobacter cerinus</name>
    <dbReference type="NCBI Taxonomy" id="38307"/>
    <lineage>
        <taxon>Bacteria</taxon>
        <taxon>Pseudomonadati</taxon>
        <taxon>Pseudomonadota</taxon>
        <taxon>Alphaproteobacteria</taxon>
        <taxon>Acetobacterales</taxon>
        <taxon>Acetobacteraceae</taxon>
        <taxon>Gluconobacter</taxon>
    </lineage>
</organism>
<dbReference type="AlphaFoldDB" id="A0A1B6VKI8"/>
<sequence length="35" mass="4197">MTPHPILTWIDHALRSLSVWFHDGITGHGWRMRRD</sequence>
<dbReference type="EMBL" id="LUTU01000007">
    <property type="protein sequence ID" value="OAJ67739.1"/>
    <property type="molecule type" value="Genomic_DNA"/>
</dbReference>
<name>A0A1B6VKI8_9PROT</name>
<comment type="caution">
    <text evidence="1">The sequence shown here is derived from an EMBL/GenBank/DDBJ whole genome shotgun (WGS) entry which is preliminary data.</text>
</comment>
<protein>
    <submittedName>
        <fullName evidence="1">Uncharacterized protein</fullName>
    </submittedName>
</protein>
<gene>
    <name evidence="1" type="ORF">A0123_01781</name>
</gene>
<dbReference type="Proteomes" id="UP000077786">
    <property type="component" value="Unassembled WGS sequence"/>
</dbReference>
<evidence type="ECO:0000313" key="2">
    <source>
        <dbReference type="Proteomes" id="UP000077786"/>
    </source>
</evidence>
<proteinExistence type="predicted"/>
<accession>A0A1B6VKI8</accession>
<reference evidence="1 2" key="1">
    <citation type="submission" date="2016-03" db="EMBL/GenBank/DDBJ databases">
        <title>Draft genome sequence of Gluconobacter cerinus strain CECT 9110.</title>
        <authorList>
            <person name="Sainz F."/>
            <person name="Mas A."/>
            <person name="Torija M.J."/>
        </authorList>
    </citation>
    <scope>NUCLEOTIDE SEQUENCE [LARGE SCALE GENOMIC DNA]</scope>
    <source>
        <strain evidence="1 2">CECT 9110</strain>
    </source>
</reference>
<evidence type="ECO:0000313" key="1">
    <source>
        <dbReference type="EMBL" id="OAJ67739.1"/>
    </source>
</evidence>